<feature type="compositionally biased region" description="Polar residues" evidence="2">
    <location>
        <begin position="119"/>
        <end position="132"/>
    </location>
</feature>
<dbReference type="AlphaFoldDB" id="A0AA39L1V9"/>
<reference evidence="3" key="2">
    <citation type="submission" date="2023-03" db="EMBL/GenBank/DDBJ databases">
        <authorList>
            <person name="Inwood S.N."/>
            <person name="Skelly J.G."/>
            <person name="Guhlin J."/>
            <person name="Harrop T.W.R."/>
            <person name="Goldson S.G."/>
            <person name="Dearden P.K."/>
        </authorList>
    </citation>
    <scope>NUCLEOTIDE SEQUENCE</scope>
    <source>
        <strain evidence="3">Lincoln</strain>
        <tissue evidence="3">Whole body</tissue>
    </source>
</reference>
<feature type="compositionally biased region" description="Polar residues" evidence="2">
    <location>
        <begin position="634"/>
        <end position="649"/>
    </location>
</feature>
<gene>
    <name evidence="3" type="ORF">PV327_000165</name>
</gene>
<protein>
    <submittedName>
        <fullName evidence="3">Uncharacterized protein</fullName>
    </submittedName>
</protein>
<feature type="coiled-coil region" evidence="1">
    <location>
        <begin position="299"/>
        <end position="340"/>
    </location>
</feature>
<evidence type="ECO:0000256" key="1">
    <source>
        <dbReference type="SAM" id="Coils"/>
    </source>
</evidence>
<name>A0AA39L1V9_MICHY</name>
<evidence type="ECO:0000313" key="4">
    <source>
        <dbReference type="Proteomes" id="UP001168972"/>
    </source>
</evidence>
<feature type="region of interest" description="Disordered" evidence="2">
    <location>
        <begin position="20"/>
        <end position="44"/>
    </location>
</feature>
<feature type="compositionally biased region" description="Basic and acidic residues" evidence="2">
    <location>
        <begin position="134"/>
        <end position="146"/>
    </location>
</feature>
<feature type="region of interest" description="Disordered" evidence="2">
    <location>
        <begin position="621"/>
        <end position="649"/>
    </location>
</feature>
<feature type="compositionally biased region" description="Polar residues" evidence="2">
    <location>
        <begin position="566"/>
        <end position="595"/>
    </location>
</feature>
<keyword evidence="4" id="KW-1185">Reference proteome</keyword>
<evidence type="ECO:0000313" key="3">
    <source>
        <dbReference type="EMBL" id="KAK0181990.1"/>
    </source>
</evidence>
<proteinExistence type="predicted"/>
<feature type="region of interest" description="Disordered" evidence="2">
    <location>
        <begin position="533"/>
        <end position="595"/>
    </location>
</feature>
<accession>A0AA39L1V9</accession>
<sequence length="649" mass="73588">MSERRNNLLKSAVKKNAISSVDKVPKRTKHTISPGREKPTAISPNGIVVFDNEGTTVEVTVKTKGKMSSPSMKNLSPMSVNKIEGRKSSEISIDSHNNWSKILREQNQSTLRQTMQHFVEKTPTSKLSRSNLSENKESKRSIESRKSFKYDSNNEKLLREIPLKHSSSQKKSHDYDKLPMVQNQSAMTIFNGIESVIVMDKSVQCGGIFDKSNESLGEFNPIRTLAFLMKEMESLINDERMSKILTQMEQALIRIPIDQSNQSDLVSIASKAKLEATTAKLAATSKSIGESYKIALKENAILQQHIQELSSRLKQSKQRQNELEYEIKNMRVELNTLMKSDKERELLHQKELEIEYLKLEKAKLSDMSSFRNSQLIELRNSIKSLQNNIANQVANLRDIPQDDDFAPIPPYHSTVIETEIPYSSPTHTLSNNSIAPLLWHGVSELSSGNISNHNERSRKRSGSRPQSRGPSVVSHDSDVEKFAEKTHLEFTSIAGDQALHSLNSAIIENADDDYDDDVKFIDLKSVDEVDNSIKKDSTSSDDEITNKPEIKMRTHKRRKKSRTRSQLNKSYNNAHSRSPSDNTLNPSEKLFSTNSMYRDMKGQLQQMFEDMKMRGRMPVNIPEPPRKFPYPDGTDSSLPTMSISESNLI</sequence>
<dbReference type="EMBL" id="JAQQBR010000001">
    <property type="protein sequence ID" value="KAK0181990.1"/>
    <property type="molecule type" value="Genomic_DNA"/>
</dbReference>
<feature type="compositionally biased region" description="Basic and acidic residues" evidence="2">
    <location>
        <begin position="533"/>
        <end position="552"/>
    </location>
</feature>
<comment type="caution">
    <text evidence="3">The sequence shown here is derived from an EMBL/GenBank/DDBJ whole genome shotgun (WGS) entry which is preliminary data.</text>
</comment>
<feature type="region of interest" description="Disordered" evidence="2">
    <location>
        <begin position="448"/>
        <end position="478"/>
    </location>
</feature>
<evidence type="ECO:0000256" key="2">
    <source>
        <dbReference type="SAM" id="MobiDB-lite"/>
    </source>
</evidence>
<dbReference type="Proteomes" id="UP001168972">
    <property type="component" value="Unassembled WGS sequence"/>
</dbReference>
<feature type="region of interest" description="Disordered" evidence="2">
    <location>
        <begin position="119"/>
        <end position="146"/>
    </location>
</feature>
<organism evidence="3 4">
    <name type="scientific">Microctonus hyperodae</name>
    <name type="common">Parasitoid wasp</name>
    <dbReference type="NCBI Taxonomy" id="165561"/>
    <lineage>
        <taxon>Eukaryota</taxon>
        <taxon>Metazoa</taxon>
        <taxon>Ecdysozoa</taxon>
        <taxon>Arthropoda</taxon>
        <taxon>Hexapoda</taxon>
        <taxon>Insecta</taxon>
        <taxon>Pterygota</taxon>
        <taxon>Neoptera</taxon>
        <taxon>Endopterygota</taxon>
        <taxon>Hymenoptera</taxon>
        <taxon>Apocrita</taxon>
        <taxon>Ichneumonoidea</taxon>
        <taxon>Braconidae</taxon>
        <taxon>Euphorinae</taxon>
        <taxon>Microctonus</taxon>
    </lineage>
</organism>
<reference evidence="3" key="1">
    <citation type="journal article" date="2023" name="bioRxiv">
        <title>Scaffold-level genome assemblies of two parasitoid biocontrol wasps reveal the parthenogenesis mechanism and an associated novel virus.</title>
        <authorList>
            <person name="Inwood S."/>
            <person name="Skelly J."/>
            <person name="Guhlin J."/>
            <person name="Harrop T."/>
            <person name="Goldson S."/>
            <person name="Dearden P."/>
        </authorList>
    </citation>
    <scope>NUCLEOTIDE SEQUENCE</scope>
    <source>
        <strain evidence="3">Lincoln</strain>
        <tissue evidence="3">Whole body</tissue>
    </source>
</reference>
<feature type="compositionally biased region" description="Basic residues" evidence="2">
    <location>
        <begin position="553"/>
        <end position="563"/>
    </location>
</feature>
<keyword evidence="1" id="KW-0175">Coiled coil</keyword>